<sequence length="221" mass="24895">MLKHLNEVNDVKIRSVKDPEFAPFGRVVTGYDFSGLISYMESSTEIPESGNIYHASEPGLEADPVKAQVENGLYGGMEVEIGYCNGRNTTYNGFEYHKGSEINIAVTDFMLALGHSWEIRNNTYRVEDARVFFVEKGTAIEMYQTTLHLSPCRVTDEGFKGIVLLPKGTNTPLTAKPDQLEPENRLLLQRNKWVIAHPEREPLIRQGAFPGLLGENKELKY</sequence>
<evidence type="ECO:0000313" key="1">
    <source>
        <dbReference type="EMBL" id="ENZ19929.1"/>
    </source>
</evidence>
<comment type="caution">
    <text evidence="1">The sequence shown here is derived from an EMBL/GenBank/DDBJ whole genome shotgun (WGS) entry which is preliminary data.</text>
</comment>
<dbReference type="RefSeq" id="WP_002586194.1">
    <property type="nucleotide sequence ID" value="NZ_KB850976.1"/>
</dbReference>
<reference evidence="1 2" key="1">
    <citation type="submission" date="2013-01" db="EMBL/GenBank/DDBJ databases">
        <title>The Genome Sequence of Clostridium clostridioforme 90A8.</title>
        <authorList>
            <consortium name="The Broad Institute Genome Sequencing Platform"/>
            <person name="Earl A."/>
            <person name="Ward D."/>
            <person name="Feldgarden M."/>
            <person name="Gevers D."/>
            <person name="Courvalin P."/>
            <person name="Lambert T."/>
            <person name="Walker B."/>
            <person name="Young S.K."/>
            <person name="Zeng Q."/>
            <person name="Gargeya S."/>
            <person name="Fitzgerald M."/>
            <person name="Haas B."/>
            <person name="Abouelleil A."/>
            <person name="Alvarado L."/>
            <person name="Arachchi H.M."/>
            <person name="Berlin A.M."/>
            <person name="Chapman S.B."/>
            <person name="Dewar J."/>
            <person name="Goldberg J."/>
            <person name="Griggs A."/>
            <person name="Gujja S."/>
            <person name="Hansen M."/>
            <person name="Howarth C."/>
            <person name="Imamovic A."/>
            <person name="Larimer J."/>
            <person name="McCowan C."/>
            <person name="Murphy C."/>
            <person name="Neiman D."/>
            <person name="Pearson M."/>
            <person name="Priest M."/>
            <person name="Roberts A."/>
            <person name="Saif S."/>
            <person name="Shea T."/>
            <person name="Sisk P."/>
            <person name="Sykes S."/>
            <person name="Wortman J."/>
            <person name="Nusbaum C."/>
            <person name="Birren B."/>
        </authorList>
    </citation>
    <scope>NUCLEOTIDE SEQUENCE [LARGE SCALE GENOMIC DNA]</scope>
    <source>
        <strain evidence="1 2">90A8</strain>
    </source>
</reference>
<proteinExistence type="predicted"/>
<dbReference type="InterPro" id="IPR032358">
    <property type="entry name" value="DUF4867"/>
</dbReference>
<evidence type="ECO:0008006" key="3">
    <source>
        <dbReference type="Google" id="ProtNLM"/>
    </source>
</evidence>
<dbReference type="HOGENOM" id="CLU_1330429_0_0_9"/>
<dbReference type="PATRIC" id="fig|999408.3.peg.386"/>
<organism evidence="1 2">
    <name type="scientific">[Clostridium] clostridioforme 90A8</name>
    <dbReference type="NCBI Taxonomy" id="999408"/>
    <lineage>
        <taxon>Bacteria</taxon>
        <taxon>Bacillati</taxon>
        <taxon>Bacillota</taxon>
        <taxon>Clostridia</taxon>
        <taxon>Lachnospirales</taxon>
        <taxon>Lachnospiraceae</taxon>
        <taxon>Enterocloster</taxon>
    </lineage>
</organism>
<name>A0A0E2HGN2_9FIRM</name>
<evidence type="ECO:0000313" key="2">
    <source>
        <dbReference type="Proteomes" id="UP000013085"/>
    </source>
</evidence>
<accession>A0A0E2HGN2</accession>
<dbReference type="Pfam" id="PF16161">
    <property type="entry name" value="DUF4867"/>
    <property type="match status" value="1"/>
</dbReference>
<dbReference type="EMBL" id="AGYR01000002">
    <property type="protein sequence ID" value="ENZ19929.1"/>
    <property type="molecule type" value="Genomic_DNA"/>
</dbReference>
<protein>
    <recommendedName>
        <fullName evidence="3">DUF4867 domain-containing protein</fullName>
    </recommendedName>
</protein>
<dbReference type="Proteomes" id="UP000013085">
    <property type="component" value="Unassembled WGS sequence"/>
</dbReference>
<dbReference type="AlphaFoldDB" id="A0A0E2HGN2"/>
<gene>
    <name evidence="1" type="ORF">HMPREF1090_00350</name>
</gene>
<dbReference type="GeneID" id="57963771"/>